<dbReference type="RefSeq" id="WP_056277395.1">
    <property type="nucleotide sequence ID" value="NZ_BSPB01000007.1"/>
</dbReference>
<feature type="transmembrane region" description="Helical" evidence="1">
    <location>
        <begin position="416"/>
        <end position="446"/>
    </location>
</feature>
<feature type="transmembrane region" description="Helical" evidence="1">
    <location>
        <begin position="51"/>
        <end position="71"/>
    </location>
</feature>
<dbReference type="EMBL" id="BSPB01000007">
    <property type="protein sequence ID" value="GLS13939.1"/>
    <property type="molecule type" value="Genomic_DNA"/>
</dbReference>
<dbReference type="PANTHER" id="PTHR35342">
    <property type="entry name" value="TRICARBOXYLIC TRANSPORT PROTEIN"/>
    <property type="match status" value="1"/>
</dbReference>
<reference evidence="4" key="1">
    <citation type="journal article" date="2019" name="Int. J. Syst. Evol. Microbiol.">
        <title>The Global Catalogue of Microorganisms (GCM) 10K type strain sequencing project: providing services to taxonomists for standard genome sequencing and annotation.</title>
        <authorList>
            <consortium name="The Broad Institute Genomics Platform"/>
            <consortium name="The Broad Institute Genome Sequencing Center for Infectious Disease"/>
            <person name="Wu L."/>
            <person name="Ma J."/>
        </authorList>
    </citation>
    <scope>NUCLEOTIDE SEQUENCE [LARGE SCALE GENOMIC DNA]</scope>
    <source>
        <strain evidence="4">NBRC 109341</strain>
    </source>
</reference>
<gene>
    <name evidence="3" type="ORF">GCM10007935_13690</name>
</gene>
<dbReference type="Pfam" id="PF01970">
    <property type="entry name" value="TctA"/>
    <property type="match status" value="1"/>
</dbReference>
<keyword evidence="1" id="KW-0812">Transmembrane</keyword>
<accession>A0ABQ6C2J2</accession>
<organism evidence="3 4">
    <name type="scientific">Hydrogenophaga electricum</name>
    <dbReference type="NCBI Taxonomy" id="1230953"/>
    <lineage>
        <taxon>Bacteria</taxon>
        <taxon>Pseudomonadati</taxon>
        <taxon>Pseudomonadota</taxon>
        <taxon>Betaproteobacteria</taxon>
        <taxon>Burkholderiales</taxon>
        <taxon>Comamonadaceae</taxon>
        <taxon>Hydrogenophaga</taxon>
    </lineage>
</organism>
<keyword evidence="1" id="KW-1133">Transmembrane helix</keyword>
<keyword evidence="1" id="KW-0472">Membrane</keyword>
<keyword evidence="4" id="KW-1185">Reference proteome</keyword>
<evidence type="ECO:0000313" key="4">
    <source>
        <dbReference type="Proteomes" id="UP001156903"/>
    </source>
</evidence>
<evidence type="ECO:0000259" key="2">
    <source>
        <dbReference type="Pfam" id="PF01970"/>
    </source>
</evidence>
<feature type="transmembrane region" description="Helical" evidence="1">
    <location>
        <begin position="147"/>
        <end position="166"/>
    </location>
</feature>
<protein>
    <submittedName>
        <fullName evidence="3">Membrane protein</fullName>
    </submittedName>
</protein>
<dbReference type="Proteomes" id="UP001156903">
    <property type="component" value="Unassembled WGS sequence"/>
</dbReference>
<feature type="transmembrane region" description="Helical" evidence="1">
    <location>
        <begin position="393"/>
        <end position="410"/>
    </location>
</feature>
<feature type="transmembrane region" description="Helical" evidence="1">
    <location>
        <begin position="467"/>
        <end position="492"/>
    </location>
</feature>
<feature type="transmembrane region" description="Helical" evidence="1">
    <location>
        <begin position="110"/>
        <end position="135"/>
    </location>
</feature>
<sequence length="503" mass="52943">MDLINNLLLGFGVAFTFQNLIYAFVGCLLGTLIGVLPGIGPLATIAMLLPATYGLPPVAALIMLAGIYYGAQYGGSTTAILVNLPGESSSVVTVLDGYQMARKGRAGPALAAAGLGSFFAGCVGTLILAGFAAPLTEVALEFGPAEYFSLMVVGLIGAVVLASGSLLKALSMIVLGLLLGLVGTDVNSGVARYSFDIPELTDGISILAIAMGIFGYGEIIQNLSHPDEKREVFTGKVDHIFPTAQDFKRMLPAVLRGTTLGSALGILPGGGALLSAFTAYTIEKKTKLQAGEIPFGQGNIRGVAAPEAANNAGAQTSFIPLLTLGIPPNAVMALMVGAMTIHNIQPGPQVMTSNPELFWGLIASMWIGNAMLVILNLPLIGIWIKLLTVPYKWLFPAIVLFCAIGVYSTNNNSFDIWMVALFGLIGYVFIKLGCEPAPLLLGLILGPMMEEYLRRALLISRGEWSVFVTRPISASLLVVALVLLTIVLLPAVKKKREEAFVED</sequence>
<feature type="transmembrane region" description="Helical" evidence="1">
    <location>
        <begin position="20"/>
        <end position="39"/>
    </location>
</feature>
<feature type="transmembrane region" description="Helical" evidence="1">
    <location>
        <begin position="173"/>
        <end position="191"/>
    </location>
</feature>
<comment type="caution">
    <text evidence="3">The sequence shown here is derived from an EMBL/GenBank/DDBJ whole genome shotgun (WGS) entry which is preliminary data.</text>
</comment>
<dbReference type="PANTHER" id="PTHR35342:SF5">
    <property type="entry name" value="TRICARBOXYLIC TRANSPORT PROTEIN"/>
    <property type="match status" value="1"/>
</dbReference>
<feature type="domain" description="DUF112" evidence="2">
    <location>
        <begin position="20"/>
        <end position="441"/>
    </location>
</feature>
<feature type="transmembrane region" description="Helical" evidence="1">
    <location>
        <begin position="321"/>
        <end position="345"/>
    </location>
</feature>
<feature type="transmembrane region" description="Helical" evidence="1">
    <location>
        <begin position="203"/>
        <end position="220"/>
    </location>
</feature>
<evidence type="ECO:0000256" key="1">
    <source>
        <dbReference type="SAM" id="Phobius"/>
    </source>
</evidence>
<dbReference type="InterPro" id="IPR002823">
    <property type="entry name" value="DUF112_TM"/>
</dbReference>
<evidence type="ECO:0000313" key="3">
    <source>
        <dbReference type="EMBL" id="GLS13939.1"/>
    </source>
</evidence>
<name>A0ABQ6C2J2_9BURK</name>
<feature type="transmembrane region" description="Helical" evidence="1">
    <location>
        <begin position="357"/>
        <end position="381"/>
    </location>
</feature>
<proteinExistence type="predicted"/>